<keyword evidence="7" id="KW-0732">Signal</keyword>
<dbReference type="InterPro" id="IPR000795">
    <property type="entry name" value="T_Tr_GTP-bd_dom"/>
</dbReference>
<dbReference type="InterPro" id="IPR053905">
    <property type="entry name" value="EF-G-like_DII"/>
</dbReference>
<name>A0A7S0HQF6_9EUKA</name>
<dbReference type="InterPro" id="IPR009000">
    <property type="entry name" value="Transl_B-barrel_sf"/>
</dbReference>
<dbReference type="SUPFAM" id="SSF54980">
    <property type="entry name" value="EF-G C-terminal domain-like"/>
    <property type="match status" value="1"/>
</dbReference>
<dbReference type="EMBL" id="HBEP01027658">
    <property type="protein sequence ID" value="CAD8500345.1"/>
    <property type="molecule type" value="Transcribed_RNA"/>
</dbReference>
<sequence length="602" mass="65776">MAVALALAAAAGYTLPSGTPVTAGHNCRLSRPTCAATEDGLSLESEVGRRRNLAIISHPDAGKTTLTEKLLLYGGAINQAGAVKAKGEQRRATSDFMELEQQRGISISSSVLSYEYDGKVVSILDTPGHQDFSEDTYRTLSAADNAVMLVDAAKGLEPQTRKLFEVAHLRRLPLFTFVNKMDRPALSPFEIIDQIENEFGLVCSPVLWPIGSGDRFKGVLDRTNNQVHLFERAARGAMATELTTVMLDDPELAELIGDAELYEALIEEVEMLKELTPEIDMEAVGRGEMTPVFFGSAMTNFGVGLFLDAFMRLGSSPVARSVEEKGAEGRDFTSGEIAEEQETIDPTTPDFSGFVFKLQANLDPKHRDRLAYVRICSGRFERGMKVKHARLKGKELTLSSVQTMMANSRSTVEEAYPGDVIGIANPAGTFAIGDTIYTGGKRISYSKIPSFSPEVFARCINTSPAKSKQFSKGISQLLDEGAVQKLCERGDQGGGAPIIAAVGPLQFEVVQARMLSEYGVDVRLETIPYQCARWAMAGWDDVDAADADNQLYGVMQLEDAYGRPVLLFNAEWKMNKVVADSGERLQLRPFAVAPDVEERRRK</sequence>
<evidence type="ECO:0000256" key="2">
    <source>
        <dbReference type="ARBA" id="ARBA00009978"/>
    </source>
</evidence>
<dbReference type="PROSITE" id="PS51722">
    <property type="entry name" value="G_TR_2"/>
    <property type="match status" value="1"/>
</dbReference>
<feature type="signal peptide" evidence="7">
    <location>
        <begin position="1"/>
        <end position="16"/>
    </location>
</feature>
<reference evidence="9" key="1">
    <citation type="submission" date="2021-01" db="EMBL/GenBank/DDBJ databases">
        <authorList>
            <person name="Corre E."/>
            <person name="Pelletier E."/>
            <person name="Niang G."/>
            <person name="Scheremetjew M."/>
            <person name="Finn R."/>
            <person name="Kale V."/>
            <person name="Holt S."/>
            <person name="Cochrane G."/>
            <person name="Meng A."/>
            <person name="Brown T."/>
            <person name="Cohen L."/>
        </authorList>
    </citation>
    <scope>NUCLEOTIDE SEQUENCE</scope>
    <source>
        <strain evidence="9">CCMP1374</strain>
    </source>
</reference>
<dbReference type="CDD" id="cd04169">
    <property type="entry name" value="RF3"/>
    <property type="match status" value="1"/>
</dbReference>
<dbReference type="NCBIfam" id="TIGR00231">
    <property type="entry name" value="small_GTP"/>
    <property type="match status" value="1"/>
</dbReference>
<dbReference type="PANTHER" id="PTHR43556:SF2">
    <property type="entry name" value="PEPTIDE CHAIN RELEASE FACTOR RF3"/>
    <property type="match status" value="1"/>
</dbReference>
<dbReference type="Gene3D" id="3.40.50.300">
    <property type="entry name" value="P-loop containing nucleotide triphosphate hydrolases"/>
    <property type="match status" value="2"/>
</dbReference>
<evidence type="ECO:0000256" key="3">
    <source>
        <dbReference type="ARBA" id="ARBA00022490"/>
    </source>
</evidence>
<dbReference type="NCBIfam" id="NF001964">
    <property type="entry name" value="PRK00741.1"/>
    <property type="match status" value="1"/>
</dbReference>
<keyword evidence="6" id="KW-0342">GTP-binding</keyword>
<dbReference type="Gene3D" id="3.30.70.3280">
    <property type="entry name" value="Peptide chain release factor 3, domain III"/>
    <property type="match status" value="1"/>
</dbReference>
<feature type="chain" id="PRO_5030557771" description="Tr-type G domain-containing protein" evidence="7">
    <location>
        <begin position="17"/>
        <end position="602"/>
    </location>
</feature>
<dbReference type="PANTHER" id="PTHR43556">
    <property type="entry name" value="PEPTIDE CHAIN RELEASE FACTOR RF3"/>
    <property type="match status" value="1"/>
</dbReference>
<accession>A0A7S0HQF6</accession>
<dbReference type="PRINTS" id="PR00315">
    <property type="entry name" value="ELONGATNFCT"/>
</dbReference>
<dbReference type="NCBIfam" id="TIGR00503">
    <property type="entry name" value="prfC"/>
    <property type="match status" value="1"/>
</dbReference>
<dbReference type="GO" id="GO:0005829">
    <property type="term" value="C:cytosol"/>
    <property type="evidence" value="ECO:0007669"/>
    <property type="project" value="TreeGrafter"/>
</dbReference>
<feature type="domain" description="Tr-type G" evidence="8">
    <location>
        <begin position="48"/>
        <end position="318"/>
    </location>
</feature>
<evidence type="ECO:0000256" key="7">
    <source>
        <dbReference type="SAM" id="SignalP"/>
    </source>
</evidence>
<dbReference type="InterPro" id="IPR032090">
    <property type="entry name" value="RF3_C"/>
</dbReference>
<dbReference type="InterPro" id="IPR031157">
    <property type="entry name" value="G_TR_CS"/>
</dbReference>
<proteinExistence type="inferred from homology"/>
<dbReference type="Pfam" id="PF16658">
    <property type="entry name" value="RF3_C"/>
    <property type="match status" value="1"/>
</dbReference>
<dbReference type="GO" id="GO:0005525">
    <property type="term" value="F:GTP binding"/>
    <property type="evidence" value="ECO:0007669"/>
    <property type="project" value="UniProtKB-KW"/>
</dbReference>
<dbReference type="AlphaFoldDB" id="A0A7S0HQF6"/>
<comment type="similarity">
    <text evidence="2">Belongs to the TRAFAC class translation factor GTPase superfamily. Classic translation factor GTPase family. PrfC subfamily.</text>
</comment>
<dbReference type="GO" id="GO:0016150">
    <property type="term" value="F:translation release factor activity, codon nonspecific"/>
    <property type="evidence" value="ECO:0007669"/>
    <property type="project" value="TreeGrafter"/>
</dbReference>
<dbReference type="InterPro" id="IPR038467">
    <property type="entry name" value="RF3_dom_3_sf"/>
</dbReference>
<evidence type="ECO:0000313" key="9">
    <source>
        <dbReference type="EMBL" id="CAD8500345.1"/>
    </source>
</evidence>
<dbReference type="Pfam" id="PF22042">
    <property type="entry name" value="EF-G_D2"/>
    <property type="match status" value="1"/>
</dbReference>
<keyword evidence="3" id="KW-0963">Cytoplasm</keyword>
<organism evidence="9">
    <name type="scientific">Phaeocystis antarctica</name>
    <dbReference type="NCBI Taxonomy" id="33657"/>
    <lineage>
        <taxon>Eukaryota</taxon>
        <taxon>Haptista</taxon>
        <taxon>Haptophyta</taxon>
        <taxon>Prymnesiophyceae</taxon>
        <taxon>Phaeocystales</taxon>
        <taxon>Phaeocystaceae</taxon>
        <taxon>Phaeocystis</taxon>
    </lineage>
</organism>
<dbReference type="SUPFAM" id="SSF50447">
    <property type="entry name" value="Translation proteins"/>
    <property type="match status" value="1"/>
</dbReference>
<dbReference type="SUPFAM" id="SSF52540">
    <property type="entry name" value="P-loop containing nucleoside triphosphate hydrolases"/>
    <property type="match status" value="1"/>
</dbReference>
<dbReference type="InterPro" id="IPR035647">
    <property type="entry name" value="EFG_III/V"/>
</dbReference>
<dbReference type="InterPro" id="IPR005225">
    <property type="entry name" value="Small_GTP-bd"/>
</dbReference>
<dbReference type="Pfam" id="PF00009">
    <property type="entry name" value="GTP_EFTU"/>
    <property type="match status" value="1"/>
</dbReference>
<dbReference type="InterPro" id="IPR004548">
    <property type="entry name" value="PrfC"/>
</dbReference>
<dbReference type="HAMAP" id="MF_00072">
    <property type="entry name" value="Rel_fac_3"/>
    <property type="match status" value="1"/>
</dbReference>
<keyword evidence="4" id="KW-0547">Nucleotide-binding</keyword>
<dbReference type="InterPro" id="IPR041732">
    <property type="entry name" value="RF3_GTP-bd"/>
</dbReference>
<keyword evidence="5" id="KW-0648">Protein biosynthesis</keyword>
<evidence type="ECO:0000256" key="5">
    <source>
        <dbReference type="ARBA" id="ARBA00022917"/>
    </source>
</evidence>
<evidence type="ECO:0000256" key="6">
    <source>
        <dbReference type="ARBA" id="ARBA00023134"/>
    </source>
</evidence>
<evidence type="ECO:0000259" key="8">
    <source>
        <dbReference type="PROSITE" id="PS51722"/>
    </source>
</evidence>
<evidence type="ECO:0000256" key="1">
    <source>
        <dbReference type="ARBA" id="ARBA00004496"/>
    </source>
</evidence>
<dbReference type="PROSITE" id="PS00301">
    <property type="entry name" value="G_TR_1"/>
    <property type="match status" value="1"/>
</dbReference>
<comment type="subcellular location">
    <subcellularLocation>
        <location evidence="1">Cytoplasm</location>
    </subcellularLocation>
</comment>
<evidence type="ECO:0000256" key="4">
    <source>
        <dbReference type="ARBA" id="ARBA00022741"/>
    </source>
</evidence>
<dbReference type="GO" id="GO:0003924">
    <property type="term" value="F:GTPase activity"/>
    <property type="evidence" value="ECO:0007669"/>
    <property type="project" value="InterPro"/>
</dbReference>
<protein>
    <recommendedName>
        <fullName evidence="8">Tr-type G domain-containing protein</fullName>
    </recommendedName>
</protein>
<dbReference type="FunFam" id="3.40.50.300:FF:000542">
    <property type="entry name" value="Peptide chain release factor 3"/>
    <property type="match status" value="1"/>
</dbReference>
<dbReference type="InterPro" id="IPR027417">
    <property type="entry name" value="P-loop_NTPase"/>
</dbReference>
<gene>
    <name evidence="9" type="ORF">PANT1444_LOCUS15725</name>
</gene>